<dbReference type="GO" id="GO:0020037">
    <property type="term" value="F:heme binding"/>
    <property type="evidence" value="ECO:0007669"/>
    <property type="project" value="InterPro"/>
</dbReference>
<comment type="caution">
    <text evidence="6">The sequence shown here is derived from an EMBL/GenBank/DDBJ whole genome shotgun (WGS) entry which is preliminary data.</text>
</comment>
<evidence type="ECO:0000256" key="5">
    <source>
        <dbReference type="PIRSR" id="PIRSR601486-1"/>
    </source>
</evidence>
<dbReference type="Pfam" id="PF01152">
    <property type="entry name" value="Bac_globin"/>
    <property type="match status" value="1"/>
</dbReference>
<sequence>MNDERPPTEDEIALLVQRFYDRARLHDELGPVFNNAVGDWDHHLAVIRDFWSNALLGTQRYGRHPFPAHMRLPIERQHFEQWLSLFRETAVEVLPPAAARQAIGRAEFMAESFRAGLFPFDPVGRPRQSPGDGGAPS</sequence>
<reference evidence="6 7" key="1">
    <citation type="submission" date="2018-06" db="EMBL/GenBank/DDBJ databases">
        <title>Azoarcus communis strain SWub3 genome.</title>
        <authorList>
            <person name="Zorraquino Salvo V."/>
            <person name="Toubiana D."/>
            <person name="Blumwald E."/>
        </authorList>
    </citation>
    <scope>NUCLEOTIDE SEQUENCE [LARGE SCALE GENOMIC DNA]</scope>
    <source>
        <strain evidence="6 7">SWub3</strain>
    </source>
</reference>
<keyword evidence="3 5" id="KW-0479">Metal-binding</keyword>
<evidence type="ECO:0000256" key="3">
    <source>
        <dbReference type="ARBA" id="ARBA00022723"/>
    </source>
</evidence>
<evidence type="ECO:0000256" key="2">
    <source>
        <dbReference type="ARBA" id="ARBA00022617"/>
    </source>
</evidence>
<dbReference type="InterPro" id="IPR012292">
    <property type="entry name" value="Globin/Proto"/>
</dbReference>
<dbReference type="InterPro" id="IPR001486">
    <property type="entry name" value="Hemoglobin_trunc"/>
</dbReference>
<name>A0A323V2X9_9RHOO</name>
<dbReference type="Proteomes" id="UP000248259">
    <property type="component" value="Unassembled WGS sequence"/>
</dbReference>
<dbReference type="GO" id="GO:0019825">
    <property type="term" value="F:oxygen binding"/>
    <property type="evidence" value="ECO:0007669"/>
    <property type="project" value="InterPro"/>
</dbReference>
<evidence type="ECO:0000313" key="7">
    <source>
        <dbReference type="Proteomes" id="UP000248259"/>
    </source>
</evidence>
<dbReference type="InterPro" id="IPR009050">
    <property type="entry name" value="Globin-like_sf"/>
</dbReference>
<dbReference type="Gene3D" id="1.10.490.10">
    <property type="entry name" value="Globins"/>
    <property type="match status" value="1"/>
</dbReference>
<dbReference type="AlphaFoldDB" id="A0A323V2X9"/>
<feature type="binding site" description="distal binding residue" evidence="5">
    <location>
        <position position="42"/>
    </location>
    <ligand>
        <name>heme</name>
        <dbReference type="ChEBI" id="CHEBI:30413"/>
    </ligand>
    <ligandPart>
        <name>Fe</name>
        <dbReference type="ChEBI" id="CHEBI:18248"/>
    </ligandPart>
</feature>
<dbReference type="GO" id="GO:0046872">
    <property type="term" value="F:metal ion binding"/>
    <property type="evidence" value="ECO:0007669"/>
    <property type="project" value="UniProtKB-KW"/>
</dbReference>
<protein>
    <submittedName>
        <fullName evidence="6">Globin family protein</fullName>
    </submittedName>
</protein>
<evidence type="ECO:0000313" key="6">
    <source>
        <dbReference type="EMBL" id="PZA17776.1"/>
    </source>
</evidence>
<dbReference type="CDD" id="cd08916">
    <property type="entry name" value="TrHb3_P"/>
    <property type="match status" value="1"/>
</dbReference>
<proteinExistence type="predicted"/>
<gene>
    <name evidence="6" type="ORF">DNK49_04400</name>
</gene>
<dbReference type="RefSeq" id="WP_110523121.1">
    <property type="nucleotide sequence ID" value="NZ_QKOE01000002.1"/>
</dbReference>
<keyword evidence="7" id="KW-1185">Reference proteome</keyword>
<dbReference type="SUPFAM" id="SSF46458">
    <property type="entry name" value="Globin-like"/>
    <property type="match status" value="1"/>
</dbReference>
<evidence type="ECO:0000256" key="1">
    <source>
        <dbReference type="ARBA" id="ARBA00022448"/>
    </source>
</evidence>
<keyword evidence="2 5" id="KW-0349">Heme</keyword>
<keyword evidence="4 5" id="KW-0408">Iron</keyword>
<organism evidence="6 7">
    <name type="scientific">Parazoarcus communis SWub3 = DSM 12120</name>
    <dbReference type="NCBI Taxonomy" id="1121029"/>
    <lineage>
        <taxon>Bacteria</taxon>
        <taxon>Pseudomonadati</taxon>
        <taxon>Pseudomonadota</taxon>
        <taxon>Betaproteobacteria</taxon>
        <taxon>Rhodocyclales</taxon>
        <taxon>Zoogloeaceae</taxon>
        <taxon>Parazoarcus</taxon>
    </lineage>
</organism>
<keyword evidence="1" id="KW-0813">Transport</keyword>
<dbReference type="EMBL" id="QKOE01000002">
    <property type="protein sequence ID" value="PZA17776.1"/>
    <property type="molecule type" value="Genomic_DNA"/>
</dbReference>
<dbReference type="OrthoDB" id="25954at2"/>
<evidence type="ECO:0000256" key="4">
    <source>
        <dbReference type="ARBA" id="ARBA00023004"/>
    </source>
</evidence>
<accession>A0A323V2X9</accession>